<dbReference type="EMBL" id="JAENGY010001178">
    <property type="protein sequence ID" value="KAG6951671.1"/>
    <property type="molecule type" value="Genomic_DNA"/>
</dbReference>
<evidence type="ECO:0000256" key="1">
    <source>
        <dbReference type="ARBA" id="ARBA00004340"/>
    </source>
</evidence>
<dbReference type="Proteomes" id="UP000709295">
    <property type="component" value="Unassembled WGS sequence"/>
</dbReference>
<organism evidence="5 6">
    <name type="scientific">Phytophthora aleatoria</name>
    <dbReference type="NCBI Taxonomy" id="2496075"/>
    <lineage>
        <taxon>Eukaryota</taxon>
        <taxon>Sar</taxon>
        <taxon>Stramenopiles</taxon>
        <taxon>Oomycota</taxon>
        <taxon>Peronosporomycetes</taxon>
        <taxon>Peronosporales</taxon>
        <taxon>Peronosporaceae</taxon>
        <taxon>Phytophthora</taxon>
    </lineage>
</organism>
<reference evidence="5" key="1">
    <citation type="submission" date="2021-01" db="EMBL/GenBank/DDBJ databases">
        <title>Phytophthora aleatoria, a newly-described species from Pinus radiata is distinct from Phytophthora cactorum isolates based on comparative genomics.</title>
        <authorList>
            <person name="Mcdougal R."/>
            <person name="Panda P."/>
            <person name="Williams N."/>
            <person name="Studholme D.J."/>
        </authorList>
    </citation>
    <scope>NUCLEOTIDE SEQUENCE</scope>
    <source>
        <strain evidence="5">NZFS 4037</strain>
    </source>
</reference>
<keyword evidence="6" id="KW-1185">Reference proteome</keyword>
<comment type="subcellular location">
    <subcellularLocation>
        <location evidence="1">Host cell</location>
    </subcellularLocation>
    <subcellularLocation>
        <location evidence="2">Secreted</location>
    </subcellularLocation>
</comment>
<evidence type="ECO:0000256" key="3">
    <source>
        <dbReference type="ARBA" id="ARBA00022525"/>
    </source>
</evidence>
<protein>
    <recommendedName>
        <fullName evidence="4">Crinkler effector protein N-terminal domain-containing protein</fullName>
    </recommendedName>
</protein>
<dbReference type="GO" id="GO:0043657">
    <property type="term" value="C:host cell"/>
    <property type="evidence" value="ECO:0007669"/>
    <property type="project" value="UniProtKB-SubCell"/>
</dbReference>
<dbReference type="GO" id="GO:0005576">
    <property type="term" value="C:extracellular region"/>
    <property type="evidence" value="ECO:0007669"/>
    <property type="project" value="UniProtKB-SubCell"/>
</dbReference>
<dbReference type="InterPro" id="IPR045379">
    <property type="entry name" value="Crinkler_N"/>
</dbReference>
<gene>
    <name evidence="5" type="ORF">JG688_00013626</name>
</gene>
<keyword evidence="3" id="KW-0964">Secreted</keyword>
<accession>A0A8J5I9B3</accession>
<feature type="non-terminal residue" evidence="5">
    <location>
        <position position="1"/>
    </location>
</feature>
<proteinExistence type="predicted"/>
<dbReference type="AlphaFoldDB" id="A0A8J5I9B3"/>
<feature type="domain" description="Crinkler effector protein N-terminal" evidence="4">
    <location>
        <begin position="14"/>
        <end position="81"/>
    </location>
</feature>
<sequence length="209" mass="22375">PLRYDCPFSLSFRAVVGVDGSAFPVENKSVGHLKKAIAKDQKYDFAASKLQLFLAKKGGAWLTEEEMVNGVSHTTDLKLLGSARAEIKDVGLSEGDVQLQVTKEEVAALKGPVNVLVVVPEGAIGSASVNSTLAQMSANRRPTQSCYTEKTQGISPLGREFSDRIECSVAGCTRGSNRYHGRTSFESVANTLKIQVFCTGVLQSVAYAT</sequence>
<name>A0A8J5I9B3_9STRA</name>
<evidence type="ECO:0000256" key="2">
    <source>
        <dbReference type="ARBA" id="ARBA00004613"/>
    </source>
</evidence>
<evidence type="ECO:0000313" key="6">
    <source>
        <dbReference type="Proteomes" id="UP000709295"/>
    </source>
</evidence>
<comment type="caution">
    <text evidence="5">The sequence shown here is derived from an EMBL/GenBank/DDBJ whole genome shotgun (WGS) entry which is preliminary data.</text>
</comment>
<evidence type="ECO:0000313" key="5">
    <source>
        <dbReference type="EMBL" id="KAG6951671.1"/>
    </source>
</evidence>
<dbReference type="Pfam" id="PF20147">
    <property type="entry name" value="Crinkler"/>
    <property type="match status" value="1"/>
</dbReference>
<evidence type="ECO:0000259" key="4">
    <source>
        <dbReference type="Pfam" id="PF20147"/>
    </source>
</evidence>